<name>A0A172XWX0_9FLAO</name>
<dbReference type="OrthoDB" id="128937at2"/>
<dbReference type="KEGG" id="chh:A0O34_13425"/>
<evidence type="ECO:0008006" key="4">
    <source>
        <dbReference type="Google" id="ProtNLM"/>
    </source>
</evidence>
<keyword evidence="1" id="KW-0732">Signal</keyword>
<sequence length="231" mass="25607">MMKILIPIFCAVLFSSSVATQNRTIPVKIEAKQSKLTPRDVIDNYLKALGGRDKLEAVKSTLTEAVVLIQDKNNKMAITASTKRMGNKFKFEQYVSGKPFTQVFDGERGYAGKGNRKIDFPADKIAEMKKGKTIEALQFDPSSFKAIVVEKVDGKDYNVLTSDKGSFYFDASTGLLYKSILKEGNAVIKKYMTVDGIKFPSEIEVEGDGQKVVSTTINLVLNRAFTDADFK</sequence>
<evidence type="ECO:0000313" key="3">
    <source>
        <dbReference type="Proteomes" id="UP000077824"/>
    </source>
</evidence>
<evidence type="ECO:0000256" key="1">
    <source>
        <dbReference type="SAM" id="SignalP"/>
    </source>
</evidence>
<feature type="chain" id="PRO_5008003916" description="Outer membrane lipoprotein carrier protein LolA" evidence="1">
    <location>
        <begin position="20"/>
        <end position="231"/>
    </location>
</feature>
<dbReference type="EMBL" id="CP015199">
    <property type="protein sequence ID" value="ANF51444.1"/>
    <property type="molecule type" value="Genomic_DNA"/>
</dbReference>
<feature type="signal peptide" evidence="1">
    <location>
        <begin position="1"/>
        <end position="19"/>
    </location>
</feature>
<dbReference type="RefSeq" id="WP_066755303.1">
    <property type="nucleotide sequence ID" value="NZ_CP015199.1"/>
</dbReference>
<organism evidence="2 3">
    <name type="scientific">Chryseobacterium glaciei</name>
    <dbReference type="NCBI Taxonomy" id="1685010"/>
    <lineage>
        <taxon>Bacteria</taxon>
        <taxon>Pseudomonadati</taxon>
        <taxon>Bacteroidota</taxon>
        <taxon>Flavobacteriia</taxon>
        <taxon>Flavobacteriales</taxon>
        <taxon>Weeksellaceae</taxon>
        <taxon>Chryseobacterium group</taxon>
        <taxon>Chryseobacterium</taxon>
    </lineage>
</organism>
<dbReference type="STRING" id="1685010.A0O34_13425"/>
<accession>A0A172XWX0</accession>
<gene>
    <name evidence="2" type="ORF">A0O34_13425</name>
</gene>
<proteinExistence type="predicted"/>
<dbReference type="Proteomes" id="UP000077824">
    <property type="component" value="Chromosome"/>
</dbReference>
<keyword evidence="3" id="KW-1185">Reference proteome</keyword>
<dbReference type="AlphaFoldDB" id="A0A172XWX0"/>
<evidence type="ECO:0000313" key="2">
    <source>
        <dbReference type="EMBL" id="ANF51444.1"/>
    </source>
</evidence>
<reference evidence="2 3" key="1">
    <citation type="submission" date="2016-04" db="EMBL/GenBank/DDBJ databases">
        <title>Complete Genome Sequence of Chryseobacterium sp. IHBB 10212.</title>
        <authorList>
            <person name="Pal M."/>
            <person name="Swarnkar M.K."/>
            <person name="Kaushal K."/>
            <person name="Chhibber S."/>
            <person name="Singh A.K."/>
            <person name="Gulati A."/>
        </authorList>
    </citation>
    <scope>NUCLEOTIDE SEQUENCE [LARGE SCALE GENOMIC DNA]</scope>
    <source>
        <strain evidence="2 3">IHBB 10212</strain>
    </source>
</reference>
<protein>
    <recommendedName>
        <fullName evidence="4">Outer membrane lipoprotein carrier protein LolA</fullName>
    </recommendedName>
</protein>